<gene>
    <name evidence="1" type="ORF">K2173_018937</name>
</gene>
<evidence type="ECO:0000313" key="2">
    <source>
        <dbReference type="Proteomes" id="UP001159364"/>
    </source>
</evidence>
<protein>
    <recommendedName>
        <fullName evidence="3">Pentatricopeptide repeat-containing protein</fullName>
    </recommendedName>
</protein>
<dbReference type="AlphaFoldDB" id="A0AAV8ST51"/>
<keyword evidence="2" id="KW-1185">Reference proteome</keyword>
<evidence type="ECO:0000313" key="1">
    <source>
        <dbReference type="EMBL" id="KAJ8755139.1"/>
    </source>
</evidence>
<evidence type="ECO:0008006" key="3">
    <source>
        <dbReference type="Google" id="ProtNLM"/>
    </source>
</evidence>
<reference evidence="1 2" key="1">
    <citation type="submission" date="2021-09" db="EMBL/GenBank/DDBJ databases">
        <title>Genomic insights and catalytic innovation underlie evolution of tropane alkaloids biosynthesis.</title>
        <authorList>
            <person name="Wang Y.-J."/>
            <person name="Tian T."/>
            <person name="Huang J.-P."/>
            <person name="Huang S.-X."/>
        </authorList>
    </citation>
    <scope>NUCLEOTIDE SEQUENCE [LARGE SCALE GENOMIC DNA]</scope>
    <source>
        <strain evidence="1">KIB-2018</strain>
        <tissue evidence="1">Leaf</tissue>
    </source>
</reference>
<proteinExistence type="predicted"/>
<dbReference type="Proteomes" id="UP001159364">
    <property type="component" value="Linkage Group LG09"/>
</dbReference>
<organism evidence="1 2">
    <name type="scientific">Erythroxylum novogranatense</name>
    <dbReference type="NCBI Taxonomy" id="1862640"/>
    <lineage>
        <taxon>Eukaryota</taxon>
        <taxon>Viridiplantae</taxon>
        <taxon>Streptophyta</taxon>
        <taxon>Embryophyta</taxon>
        <taxon>Tracheophyta</taxon>
        <taxon>Spermatophyta</taxon>
        <taxon>Magnoliopsida</taxon>
        <taxon>eudicotyledons</taxon>
        <taxon>Gunneridae</taxon>
        <taxon>Pentapetalae</taxon>
        <taxon>rosids</taxon>
        <taxon>fabids</taxon>
        <taxon>Malpighiales</taxon>
        <taxon>Erythroxylaceae</taxon>
        <taxon>Erythroxylum</taxon>
    </lineage>
</organism>
<accession>A0AAV8ST51</accession>
<sequence>MSVSVKTKFYSSVLRYTCNNNNGNGGTSTKNPPEVLIQLPLRRPKPNHKTPILTHQEPPVLTHQTQHIKLTDIARNCGTKLKNKSTSSDVLRLMDSLGLPTPPDMYASLMKECTLSRDSIRAIELHSHLSRRRHKLSLTMFKRLLLMHVSCGHLETARQLLDEMTVRAEFFDFESWAILVIGYLESAQYEEAVSLFTKLIHHCDHVFQSPQWFITCIRMACIDETLLAHCLFCINSLELRTIVYGVGLCELHCWQRIKLDLLMELAHGKI</sequence>
<name>A0AAV8ST51_9ROSI</name>
<dbReference type="EMBL" id="JAIWQS010000009">
    <property type="protein sequence ID" value="KAJ8755139.1"/>
    <property type="molecule type" value="Genomic_DNA"/>
</dbReference>
<comment type="caution">
    <text evidence="1">The sequence shown here is derived from an EMBL/GenBank/DDBJ whole genome shotgun (WGS) entry which is preliminary data.</text>
</comment>
<dbReference type="Gene3D" id="1.25.40.10">
    <property type="entry name" value="Tetratricopeptide repeat domain"/>
    <property type="match status" value="1"/>
</dbReference>
<dbReference type="InterPro" id="IPR011990">
    <property type="entry name" value="TPR-like_helical_dom_sf"/>
</dbReference>